<reference evidence="2" key="1">
    <citation type="journal article" date="2019" name="Beilstein J. Org. Chem.">
        <title>Nanangenines: drimane sesquiterpenoids as the dominant metabolite cohort of a novel Australian fungus, Aspergillus nanangensis.</title>
        <authorList>
            <person name="Lacey H.J."/>
            <person name="Gilchrist C.L.M."/>
            <person name="Crombie A."/>
            <person name="Kalaitzis J.A."/>
            <person name="Vuong D."/>
            <person name="Rutledge P.J."/>
            <person name="Turner P."/>
            <person name="Pitt J.I."/>
            <person name="Lacey E."/>
            <person name="Chooi Y.H."/>
            <person name="Piggott A.M."/>
        </authorList>
    </citation>
    <scope>NUCLEOTIDE SEQUENCE</scope>
    <source>
        <strain evidence="2">MST-FP2251</strain>
    </source>
</reference>
<reference evidence="2" key="2">
    <citation type="submission" date="2020-02" db="EMBL/GenBank/DDBJ databases">
        <authorList>
            <person name="Gilchrist C.L.M."/>
            <person name="Chooi Y.-H."/>
        </authorList>
    </citation>
    <scope>NUCLEOTIDE SEQUENCE</scope>
    <source>
        <strain evidence="2">MST-FP2251</strain>
    </source>
</reference>
<accession>A0AAD4CH93</accession>
<comment type="caution">
    <text evidence="2">The sequence shown here is derived from an EMBL/GenBank/DDBJ whole genome shotgun (WGS) entry which is preliminary data.</text>
</comment>
<organism evidence="2 3">
    <name type="scientific">Aspergillus nanangensis</name>
    <dbReference type="NCBI Taxonomy" id="2582783"/>
    <lineage>
        <taxon>Eukaryota</taxon>
        <taxon>Fungi</taxon>
        <taxon>Dikarya</taxon>
        <taxon>Ascomycota</taxon>
        <taxon>Pezizomycotina</taxon>
        <taxon>Eurotiomycetes</taxon>
        <taxon>Eurotiomycetidae</taxon>
        <taxon>Eurotiales</taxon>
        <taxon>Aspergillaceae</taxon>
        <taxon>Aspergillus</taxon>
        <taxon>Aspergillus subgen. Circumdati</taxon>
    </lineage>
</organism>
<evidence type="ECO:0000256" key="1">
    <source>
        <dbReference type="SAM" id="SignalP"/>
    </source>
</evidence>
<gene>
    <name evidence="2" type="ORF">FE257_011481</name>
</gene>
<dbReference type="AlphaFoldDB" id="A0AAD4CH93"/>
<keyword evidence="3" id="KW-1185">Reference proteome</keyword>
<protein>
    <submittedName>
        <fullName evidence="2">Uncharacterized protein</fullName>
    </submittedName>
</protein>
<feature type="signal peptide" evidence="1">
    <location>
        <begin position="1"/>
        <end position="18"/>
    </location>
</feature>
<sequence length="114" mass="12359">MRCSSALTALTLSVSALAVPLGSDSTIIANVEVIRRSDHDVKDYQPNKSECVTYPNPDDAILRIAVSSYEGSNPKCVFYREDKCAGQAWSIEAGTTIFNTDVDFKAGSFSCDQI</sequence>
<name>A0AAD4CH93_ASPNN</name>
<keyword evidence="1" id="KW-0732">Signal</keyword>
<feature type="chain" id="PRO_5041946789" evidence="1">
    <location>
        <begin position="19"/>
        <end position="114"/>
    </location>
</feature>
<dbReference type="Proteomes" id="UP001194746">
    <property type="component" value="Unassembled WGS sequence"/>
</dbReference>
<evidence type="ECO:0000313" key="2">
    <source>
        <dbReference type="EMBL" id="KAF9886449.1"/>
    </source>
</evidence>
<evidence type="ECO:0000313" key="3">
    <source>
        <dbReference type="Proteomes" id="UP001194746"/>
    </source>
</evidence>
<proteinExistence type="predicted"/>
<dbReference type="EMBL" id="VCAU01000077">
    <property type="protein sequence ID" value="KAF9886449.1"/>
    <property type="molecule type" value="Genomic_DNA"/>
</dbReference>